<accession>A0A317VSU2</accession>
<name>A0A317VSU2_9EURO</name>
<dbReference type="OrthoDB" id="405906at2759"/>
<protein>
    <submittedName>
        <fullName evidence="2">HET-domain-containing protein</fullName>
    </submittedName>
</protein>
<dbReference type="Pfam" id="PF06985">
    <property type="entry name" value="HET"/>
    <property type="match status" value="1"/>
</dbReference>
<evidence type="ECO:0000313" key="2">
    <source>
        <dbReference type="EMBL" id="PWY76097.1"/>
    </source>
</evidence>
<dbReference type="STRING" id="1450535.A0A317VSU2"/>
<proteinExistence type="predicted"/>
<keyword evidence="3" id="KW-1185">Reference proteome</keyword>
<evidence type="ECO:0000259" key="1">
    <source>
        <dbReference type="Pfam" id="PF06985"/>
    </source>
</evidence>
<dbReference type="EMBL" id="MSFK01000028">
    <property type="protein sequence ID" value="PWY76097.1"/>
    <property type="molecule type" value="Genomic_DNA"/>
</dbReference>
<organism evidence="2 3">
    <name type="scientific">Aspergillus sclerotioniger CBS 115572</name>
    <dbReference type="NCBI Taxonomy" id="1450535"/>
    <lineage>
        <taxon>Eukaryota</taxon>
        <taxon>Fungi</taxon>
        <taxon>Dikarya</taxon>
        <taxon>Ascomycota</taxon>
        <taxon>Pezizomycotina</taxon>
        <taxon>Eurotiomycetes</taxon>
        <taxon>Eurotiomycetidae</taxon>
        <taxon>Eurotiales</taxon>
        <taxon>Aspergillaceae</taxon>
        <taxon>Aspergillus</taxon>
        <taxon>Aspergillus subgen. Circumdati</taxon>
    </lineage>
</organism>
<dbReference type="RefSeq" id="XP_025464094.1">
    <property type="nucleotide sequence ID" value="XM_025617396.1"/>
</dbReference>
<dbReference type="AlphaFoldDB" id="A0A317VSU2"/>
<dbReference type="PANTHER" id="PTHR33112:SF1">
    <property type="entry name" value="HETEROKARYON INCOMPATIBILITY DOMAIN-CONTAINING PROTEIN"/>
    <property type="match status" value="1"/>
</dbReference>
<comment type="caution">
    <text evidence="2">The sequence shown here is derived from an EMBL/GenBank/DDBJ whole genome shotgun (WGS) entry which is preliminary data.</text>
</comment>
<dbReference type="PANTHER" id="PTHR33112">
    <property type="entry name" value="DOMAIN PROTEIN, PUTATIVE-RELATED"/>
    <property type="match status" value="1"/>
</dbReference>
<sequence>MRIPLGNPEEIRGKQSTCDLCKLVIDCAAAHYVPGFRSFNHSEPIVLLIDGGKIEIHYPEHGDVQIAVYLRSEHNSSFEERPGAPQEQHRTPTDVPEYIDWSKVLEWLESTPYMALRGELGNWPDGMKVIDVKQNRVIGAPKDCRYFALSYVWGNVKALDLPDWPAFSREDLPATIRDAFVVCERLGVPYLWVDQLCIRQGDPKDVKVQIDQMGRIYNHAACALVALAGSDLYYGLPGVTKPRRWTHVELGQAKLTILSLPPDNCIRRNIWNSRGWTFQEALLARQLLLFAEYEVYHASSCDGRRWYNCEIYRSVHRGHKMNPLPLPSDYLFALEEYTTRRLTMETDRVRACTTVLQAAHGGELYHGIPVERIDEAVLWTTVSPGLKAGSTDFPSWSWASPRGPIQYEFKAMVGLAVWAIPKDHPHASVVLCRPRRGTSLSLTTPPPRGNLGSPEIPPGGCLGHIIKAWLQGCIEERFPVQSVNHEALANCWTTYADFWESAFGGGDYGTLFPVTAIQTALSVPSSILVYGAAAQFSVKQQTTECTSSTPSFALFTAGPEGRLAGTVYLDAQEMDGSVQADLEFLALSVAYGNHIMAEQCQQCCDDTVWDTARKMMTGMNVTANDRAWNTALEETTVLNVMAIRREQCRPSLARRLGVGQIALQRWVEARPQFGTIVLR</sequence>
<dbReference type="GeneID" id="37119539"/>
<gene>
    <name evidence="2" type="ORF">BO94DRAFT_627172</name>
</gene>
<reference evidence="2 3" key="1">
    <citation type="submission" date="2016-12" db="EMBL/GenBank/DDBJ databases">
        <title>The genomes of Aspergillus section Nigri reveals drivers in fungal speciation.</title>
        <authorList>
            <consortium name="DOE Joint Genome Institute"/>
            <person name="Vesth T.C."/>
            <person name="Nybo J."/>
            <person name="Theobald S."/>
            <person name="Brandl J."/>
            <person name="Frisvad J.C."/>
            <person name="Nielsen K.F."/>
            <person name="Lyhne E.K."/>
            <person name="Kogle M.E."/>
            <person name="Kuo A."/>
            <person name="Riley R."/>
            <person name="Clum A."/>
            <person name="Nolan M."/>
            <person name="Lipzen A."/>
            <person name="Salamov A."/>
            <person name="Henrissat B."/>
            <person name="Wiebenga A."/>
            <person name="De Vries R.P."/>
            <person name="Grigoriev I.V."/>
            <person name="Mortensen U.H."/>
            <person name="Andersen M.R."/>
            <person name="Baker S.E."/>
        </authorList>
    </citation>
    <scope>NUCLEOTIDE SEQUENCE [LARGE SCALE GENOMIC DNA]</scope>
    <source>
        <strain evidence="2 3">CBS 115572</strain>
    </source>
</reference>
<dbReference type="Proteomes" id="UP000246702">
    <property type="component" value="Unassembled WGS sequence"/>
</dbReference>
<evidence type="ECO:0000313" key="3">
    <source>
        <dbReference type="Proteomes" id="UP000246702"/>
    </source>
</evidence>
<dbReference type="InterPro" id="IPR010730">
    <property type="entry name" value="HET"/>
</dbReference>
<feature type="domain" description="Heterokaryon incompatibility" evidence="1">
    <location>
        <begin position="146"/>
        <end position="280"/>
    </location>
</feature>